<organism evidence="2 3">
    <name type="scientific">Mucilaginibacter arboris</name>
    <dbReference type="NCBI Taxonomy" id="2682090"/>
    <lineage>
        <taxon>Bacteria</taxon>
        <taxon>Pseudomonadati</taxon>
        <taxon>Bacteroidota</taxon>
        <taxon>Sphingobacteriia</taxon>
        <taxon>Sphingobacteriales</taxon>
        <taxon>Sphingobacteriaceae</taxon>
        <taxon>Mucilaginibacter</taxon>
    </lineage>
</organism>
<gene>
    <name evidence="2" type="ORF">GO621_06460</name>
</gene>
<sequence>MKTIKIFSLTLSLLFLLTNVKAGKPHPHAMYSVKFSITAFIDADTRGICDGLTDIIADNAKFSIIRGDDMWSFNKKQLVDHMESMSGIKQNCTTSWNIVESFNSYVLIKVKMKYPTFSRYNYVTMNECSDGWKITNISSIFIQ</sequence>
<dbReference type="AlphaFoldDB" id="A0A7K1SV62"/>
<feature type="chain" id="PRO_5029626902" description="Nuclear transport factor 2 family protein" evidence="1">
    <location>
        <begin position="23"/>
        <end position="143"/>
    </location>
</feature>
<reference evidence="2 3" key="1">
    <citation type="submission" date="2019-12" db="EMBL/GenBank/DDBJ databases">
        <title>Mucilaginibacter sp. HMF7410 genome sequencing and assembly.</title>
        <authorList>
            <person name="Kang H."/>
            <person name="Cha I."/>
            <person name="Kim H."/>
            <person name="Joh K."/>
        </authorList>
    </citation>
    <scope>NUCLEOTIDE SEQUENCE [LARGE SCALE GENOMIC DNA]</scope>
    <source>
        <strain evidence="2 3">HMF7410</strain>
    </source>
</reference>
<evidence type="ECO:0000313" key="2">
    <source>
        <dbReference type="EMBL" id="MVN21174.1"/>
    </source>
</evidence>
<evidence type="ECO:0008006" key="4">
    <source>
        <dbReference type="Google" id="ProtNLM"/>
    </source>
</evidence>
<evidence type="ECO:0000313" key="3">
    <source>
        <dbReference type="Proteomes" id="UP000462014"/>
    </source>
</evidence>
<name>A0A7K1SV62_9SPHI</name>
<feature type="signal peptide" evidence="1">
    <location>
        <begin position="1"/>
        <end position="22"/>
    </location>
</feature>
<comment type="caution">
    <text evidence="2">The sequence shown here is derived from an EMBL/GenBank/DDBJ whole genome shotgun (WGS) entry which is preliminary data.</text>
</comment>
<dbReference type="Proteomes" id="UP000462014">
    <property type="component" value="Unassembled WGS sequence"/>
</dbReference>
<keyword evidence="3" id="KW-1185">Reference proteome</keyword>
<accession>A0A7K1SV62</accession>
<proteinExistence type="predicted"/>
<evidence type="ECO:0000256" key="1">
    <source>
        <dbReference type="SAM" id="SignalP"/>
    </source>
</evidence>
<dbReference type="EMBL" id="WPIK01000005">
    <property type="protein sequence ID" value="MVN21174.1"/>
    <property type="molecule type" value="Genomic_DNA"/>
</dbReference>
<dbReference type="Gene3D" id="3.10.450.50">
    <property type="match status" value="1"/>
</dbReference>
<keyword evidence="1" id="KW-0732">Signal</keyword>
<dbReference type="RefSeq" id="WP_157565312.1">
    <property type="nucleotide sequence ID" value="NZ_WPIK01000005.1"/>
</dbReference>
<protein>
    <recommendedName>
        <fullName evidence="4">Nuclear transport factor 2 family protein</fullName>
    </recommendedName>
</protein>